<organism evidence="2 3">
    <name type="scientific">Aspergillus bertholletiae</name>
    <dbReference type="NCBI Taxonomy" id="1226010"/>
    <lineage>
        <taxon>Eukaryota</taxon>
        <taxon>Fungi</taxon>
        <taxon>Dikarya</taxon>
        <taxon>Ascomycota</taxon>
        <taxon>Pezizomycotina</taxon>
        <taxon>Eurotiomycetes</taxon>
        <taxon>Eurotiomycetidae</taxon>
        <taxon>Eurotiales</taxon>
        <taxon>Aspergillaceae</taxon>
        <taxon>Aspergillus</taxon>
        <taxon>Aspergillus subgen. Circumdati</taxon>
    </lineage>
</organism>
<accession>A0A5N7AMC3</accession>
<protein>
    <submittedName>
        <fullName evidence="2">Uncharacterized protein</fullName>
    </submittedName>
</protein>
<evidence type="ECO:0000313" key="3">
    <source>
        <dbReference type="Proteomes" id="UP000326198"/>
    </source>
</evidence>
<evidence type="ECO:0000256" key="1">
    <source>
        <dbReference type="SAM" id="MobiDB-lite"/>
    </source>
</evidence>
<feature type="region of interest" description="Disordered" evidence="1">
    <location>
        <begin position="87"/>
        <end position="107"/>
    </location>
</feature>
<dbReference type="Proteomes" id="UP000326198">
    <property type="component" value="Unassembled WGS sequence"/>
</dbReference>
<keyword evidence="3" id="KW-1185">Reference proteome</keyword>
<name>A0A5N7AMC3_9EURO</name>
<reference evidence="2 3" key="1">
    <citation type="submission" date="2019-04" db="EMBL/GenBank/DDBJ databases">
        <title>Friends and foes A comparative genomics studyof 23 Aspergillus species from section Flavi.</title>
        <authorList>
            <consortium name="DOE Joint Genome Institute"/>
            <person name="Kjaerbolling I."/>
            <person name="Vesth T."/>
            <person name="Frisvad J.C."/>
            <person name="Nybo J.L."/>
            <person name="Theobald S."/>
            <person name="Kildgaard S."/>
            <person name="Isbrandt T."/>
            <person name="Kuo A."/>
            <person name="Sato A."/>
            <person name="Lyhne E.K."/>
            <person name="Kogle M.E."/>
            <person name="Wiebenga A."/>
            <person name="Kun R.S."/>
            <person name="Lubbers R.J."/>
            <person name="Makela M.R."/>
            <person name="Barry K."/>
            <person name="Chovatia M."/>
            <person name="Clum A."/>
            <person name="Daum C."/>
            <person name="Haridas S."/>
            <person name="He G."/>
            <person name="LaButti K."/>
            <person name="Lipzen A."/>
            <person name="Mondo S."/>
            <person name="Riley R."/>
            <person name="Salamov A."/>
            <person name="Simmons B.A."/>
            <person name="Magnuson J.K."/>
            <person name="Henrissat B."/>
            <person name="Mortensen U.H."/>
            <person name="Larsen T.O."/>
            <person name="Devries R.P."/>
            <person name="Grigoriev I.V."/>
            <person name="Machida M."/>
            <person name="Baker S.E."/>
            <person name="Andersen M.R."/>
        </authorList>
    </citation>
    <scope>NUCLEOTIDE SEQUENCE [LARGE SCALE GENOMIC DNA]</scope>
    <source>
        <strain evidence="2 3">IBT 29228</strain>
    </source>
</reference>
<sequence>MANFFSYATRTPGTILASQFVLWGFVDSGSSLAHTSHTPRIHDITDMQALRYAGHNRVIQQPSLMHTESWIDREGIPVGSLWWPDQEKGGGLRERREDKRKKGSAKSEIRYSVNKLKKRWGFTLLVPQSLDYGSPS</sequence>
<feature type="compositionally biased region" description="Basic and acidic residues" evidence="1">
    <location>
        <begin position="87"/>
        <end position="97"/>
    </location>
</feature>
<dbReference type="EMBL" id="ML736567">
    <property type="protein sequence ID" value="KAE8370985.1"/>
    <property type="molecule type" value="Genomic_DNA"/>
</dbReference>
<evidence type="ECO:0000313" key="2">
    <source>
        <dbReference type="EMBL" id="KAE8370985.1"/>
    </source>
</evidence>
<gene>
    <name evidence="2" type="ORF">BDV26DRAFT_299244</name>
</gene>
<dbReference type="AlphaFoldDB" id="A0A5N7AMC3"/>
<proteinExistence type="predicted"/>